<comment type="subcellular location">
    <subcellularLocation>
        <location evidence="5">Cytoplasm</location>
    </subcellularLocation>
</comment>
<gene>
    <name evidence="5 6" type="primary">queA</name>
    <name evidence="6" type="ORF">IAD02_00505</name>
</gene>
<keyword evidence="3 5" id="KW-0949">S-adenosyl-L-methionine</keyword>
<comment type="caution">
    <text evidence="6">The sequence shown here is derived from an EMBL/GenBank/DDBJ whole genome shotgun (WGS) entry which is preliminary data.</text>
</comment>
<evidence type="ECO:0000256" key="3">
    <source>
        <dbReference type="ARBA" id="ARBA00022691"/>
    </source>
</evidence>
<dbReference type="InterPro" id="IPR042118">
    <property type="entry name" value="QueA_dom1"/>
</dbReference>
<dbReference type="Gene3D" id="2.40.10.240">
    <property type="entry name" value="QueA-like"/>
    <property type="match status" value="1"/>
</dbReference>
<comment type="catalytic activity">
    <reaction evidence="5">
        <text>7-aminomethyl-7-carbaguanosine(34) in tRNA + S-adenosyl-L-methionine = epoxyqueuosine(34) in tRNA + adenine + L-methionine + 2 H(+)</text>
        <dbReference type="Rhea" id="RHEA:32155"/>
        <dbReference type="Rhea" id="RHEA-COMP:10342"/>
        <dbReference type="Rhea" id="RHEA-COMP:18582"/>
        <dbReference type="ChEBI" id="CHEBI:15378"/>
        <dbReference type="ChEBI" id="CHEBI:16708"/>
        <dbReference type="ChEBI" id="CHEBI:57844"/>
        <dbReference type="ChEBI" id="CHEBI:59789"/>
        <dbReference type="ChEBI" id="CHEBI:82833"/>
        <dbReference type="ChEBI" id="CHEBI:194443"/>
        <dbReference type="EC" id="2.4.99.17"/>
    </reaction>
</comment>
<dbReference type="EMBL" id="DVJI01000003">
    <property type="protein sequence ID" value="HIS70457.1"/>
    <property type="molecule type" value="Genomic_DNA"/>
</dbReference>
<keyword evidence="2 5" id="KW-0808">Transferase</keyword>
<dbReference type="InterPro" id="IPR036100">
    <property type="entry name" value="QueA_sf"/>
</dbReference>
<evidence type="ECO:0000313" key="6">
    <source>
        <dbReference type="EMBL" id="HIS70457.1"/>
    </source>
</evidence>
<protein>
    <recommendedName>
        <fullName evidence="5">S-adenosylmethionine:tRNA ribosyltransferase-isomerase</fullName>
        <ecNumber evidence="5">2.4.99.17</ecNumber>
    </recommendedName>
    <alternativeName>
        <fullName evidence="5">Queuosine biosynthesis protein QueA</fullName>
    </alternativeName>
</protein>
<comment type="pathway">
    <text evidence="5">tRNA modification; tRNA-queuosine biosynthesis.</text>
</comment>
<dbReference type="GO" id="GO:0008616">
    <property type="term" value="P:tRNA queuosine(34) biosynthetic process"/>
    <property type="evidence" value="ECO:0007669"/>
    <property type="project" value="UniProtKB-UniRule"/>
</dbReference>
<evidence type="ECO:0000313" key="7">
    <source>
        <dbReference type="Proteomes" id="UP000886742"/>
    </source>
</evidence>
<accession>A0A9D1FFH3</accession>
<dbReference type="Proteomes" id="UP000886742">
    <property type="component" value="Unassembled WGS sequence"/>
</dbReference>
<dbReference type="AlphaFoldDB" id="A0A9D1FFH3"/>
<dbReference type="PANTHER" id="PTHR30307">
    <property type="entry name" value="S-ADENOSYLMETHIONINE:TRNA RIBOSYLTRANSFERASE-ISOMERASE"/>
    <property type="match status" value="1"/>
</dbReference>
<comment type="subunit">
    <text evidence="5">Monomer.</text>
</comment>
<comment type="similarity">
    <text evidence="5">Belongs to the QueA family.</text>
</comment>
<dbReference type="EC" id="2.4.99.17" evidence="5"/>
<dbReference type="GO" id="GO:0051075">
    <property type="term" value="F:S-adenosylmethionine:tRNA ribosyltransferase-isomerase activity"/>
    <property type="evidence" value="ECO:0007669"/>
    <property type="project" value="UniProtKB-EC"/>
</dbReference>
<dbReference type="PANTHER" id="PTHR30307:SF0">
    <property type="entry name" value="S-ADENOSYLMETHIONINE:TRNA RIBOSYLTRANSFERASE-ISOMERASE"/>
    <property type="match status" value="1"/>
</dbReference>
<dbReference type="Pfam" id="PF02547">
    <property type="entry name" value="Queuosine_synth"/>
    <property type="match status" value="1"/>
</dbReference>
<dbReference type="NCBIfam" id="TIGR00113">
    <property type="entry name" value="queA"/>
    <property type="match status" value="1"/>
</dbReference>
<dbReference type="Gene3D" id="3.40.1780.10">
    <property type="entry name" value="QueA-like"/>
    <property type="match status" value="1"/>
</dbReference>
<keyword evidence="6" id="KW-0328">Glycosyltransferase</keyword>
<evidence type="ECO:0000256" key="4">
    <source>
        <dbReference type="ARBA" id="ARBA00022785"/>
    </source>
</evidence>
<dbReference type="NCBIfam" id="NF001140">
    <property type="entry name" value="PRK00147.1"/>
    <property type="match status" value="1"/>
</dbReference>
<dbReference type="InterPro" id="IPR003699">
    <property type="entry name" value="QueA"/>
</dbReference>
<dbReference type="InterPro" id="IPR042119">
    <property type="entry name" value="QueA_dom2"/>
</dbReference>
<keyword evidence="1 5" id="KW-0963">Cytoplasm</keyword>
<evidence type="ECO:0000256" key="1">
    <source>
        <dbReference type="ARBA" id="ARBA00022490"/>
    </source>
</evidence>
<reference evidence="6" key="1">
    <citation type="submission" date="2020-10" db="EMBL/GenBank/DDBJ databases">
        <authorList>
            <person name="Gilroy R."/>
        </authorList>
    </citation>
    <scope>NUCLEOTIDE SEQUENCE</scope>
    <source>
        <strain evidence="6">ChiGjej3B3-5194</strain>
    </source>
</reference>
<organism evidence="6 7">
    <name type="scientific">Candidatus Enterousia intestinigallinarum</name>
    <dbReference type="NCBI Taxonomy" id="2840790"/>
    <lineage>
        <taxon>Bacteria</taxon>
        <taxon>Pseudomonadati</taxon>
        <taxon>Pseudomonadota</taxon>
        <taxon>Alphaproteobacteria</taxon>
        <taxon>Candidatus Enterousia</taxon>
    </lineage>
</organism>
<keyword evidence="4 5" id="KW-0671">Queuosine biosynthesis</keyword>
<dbReference type="GO" id="GO:0005737">
    <property type="term" value="C:cytoplasm"/>
    <property type="evidence" value="ECO:0007669"/>
    <property type="project" value="UniProtKB-SubCell"/>
</dbReference>
<dbReference type="SUPFAM" id="SSF111337">
    <property type="entry name" value="QueA-like"/>
    <property type="match status" value="1"/>
</dbReference>
<sequence length="349" mass="38932">MLHTSDFDFELPAELIASHPLAARDASRMLVVNGNSLSDAHIRDFVDYLQPGDVVVFNNSRVIPARFDATDSRGAVHEITLHTAENDKVWWGLCKKFNKIPVGEILTLDDGKTTARVLARDDDSGLKLEFLCDNVFAVLDAVGKMPLPPYMKRAAETADRERYQTVYADPVGSMAAPTAGLHFTPELMDEIERRGAKIVKITLHVGAGTWMPVKTENLNEHKMHSEWCCITPEQADIINNAKRVIAVGTTSMRTLESAAIDNCKLPESARCKRIVPICRSTDIFITPGYNFRAVDVLLTNFHLPKSTLFMLVSAFSGLDEMKNAYAHAVAEKYRFFSYGDCCLLFKKTE</sequence>
<reference evidence="6" key="2">
    <citation type="journal article" date="2021" name="PeerJ">
        <title>Extensive microbial diversity within the chicken gut microbiome revealed by metagenomics and culture.</title>
        <authorList>
            <person name="Gilroy R."/>
            <person name="Ravi A."/>
            <person name="Getino M."/>
            <person name="Pursley I."/>
            <person name="Horton D.L."/>
            <person name="Alikhan N.F."/>
            <person name="Baker D."/>
            <person name="Gharbi K."/>
            <person name="Hall N."/>
            <person name="Watson M."/>
            <person name="Adriaenssens E.M."/>
            <person name="Foster-Nyarko E."/>
            <person name="Jarju S."/>
            <person name="Secka A."/>
            <person name="Antonio M."/>
            <person name="Oren A."/>
            <person name="Chaudhuri R.R."/>
            <person name="La Ragione R."/>
            <person name="Hildebrand F."/>
            <person name="Pallen M.J."/>
        </authorList>
    </citation>
    <scope>NUCLEOTIDE SEQUENCE</scope>
    <source>
        <strain evidence="6">ChiGjej3B3-5194</strain>
    </source>
</reference>
<proteinExistence type="inferred from homology"/>
<comment type="function">
    <text evidence="5">Transfers and isomerizes the ribose moiety from AdoMet to the 7-aminomethyl group of 7-deazaguanine (preQ1-tRNA) to give epoxyqueuosine (oQ-tRNA).</text>
</comment>
<name>A0A9D1FFH3_9PROT</name>
<evidence type="ECO:0000256" key="2">
    <source>
        <dbReference type="ARBA" id="ARBA00022679"/>
    </source>
</evidence>
<evidence type="ECO:0000256" key="5">
    <source>
        <dbReference type="HAMAP-Rule" id="MF_00113"/>
    </source>
</evidence>
<dbReference type="HAMAP" id="MF_00113">
    <property type="entry name" value="QueA"/>
    <property type="match status" value="1"/>
</dbReference>